<dbReference type="PANTHER" id="PTHR44154:SF1">
    <property type="entry name" value="QUINONE OXIDOREDUCTASE"/>
    <property type="match status" value="1"/>
</dbReference>
<sequence length="326" mass="32973">MDPLATRTVRAMAATGYGDPNEVVVAISSQVPVPGPGQVVVDVRAAGVNPIDAKIVRGLFGADPEKLPRRIGSEAAGVVLAVGDDARYFNVDDGDRRAIHVGDEVIVYPASGAFADVLVARDTAVHPKPSPLPFPIAAGLLLVGVTAADLVGAAEITGADTVVVHGGAGAVGSMAVQLAARRGARVIATAAPRNHEYLAELGAVPVSYGDGVAGRIRDAADGAVTAALDTAGTDEAIDACLELGIAPSRIVTIAAFGRADDGIVIVDGSTPDSRRRRDEAVTGLIADATSGDLVVEVGATYPLDQAGRALADLSGPHPRGKFVLLP</sequence>
<dbReference type="InterPro" id="IPR020843">
    <property type="entry name" value="ER"/>
</dbReference>
<dbReference type="SUPFAM" id="SSF51735">
    <property type="entry name" value="NAD(P)-binding Rossmann-fold domains"/>
    <property type="match status" value="1"/>
</dbReference>
<comment type="caution">
    <text evidence="3">The sequence shown here is derived from an EMBL/GenBank/DDBJ whole genome shotgun (WGS) entry which is preliminary data.</text>
</comment>
<dbReference type="Pfam" id="PF08240">
    <property type="entry name" value="ADH_N"/>
    <property type="match status" value="1"/>
</dbReference>
<feature type="domain" description="Enoyl reductase (ER)" evidence="2">
    <location>
        <begin position="18"/>
        <end position="324"/>
    </location>
</feature>
<dbReference type="SUPFAM" id="SSF50129">
    <property type="entry name" value="GroES-like"/>
    <property type="match status" value="1"/>
</dbReference>
<dbReference type="CDD" id="cd05289">
    <property type="entry name" value="MDR_like_2"/>
    <property type="match status" value="1"/>
</dbReference>
<evidence type="ECO:0000256" key="1">
    <source>
        <dbReference type="ARBA" id="ARBA00022857"/>
    </source>
</evidence>
<dbReference type="SMART" id="SM00829">
    <property type="entry name" value="PKS_ER"/>
    <property type="match status" value="1"/>
</dbReference>
<dbReference type="OrthoDB" id="9801186at2"/>
<dbReference type="GO" id="GO:0016491">
    <property type="term" value="F:oxidoreductase activity"/>
    <property type="evidence" value="ECO:0007669"/>
    <property type="project" value="InterPro"/>
</dbReference>
<dbReference type="Pfam" id="PF00107">
    <property type="entry name" value="ADH_zinc_N"/>
    <property type="match status" value="1"/>
</dbReference>
<protein>
    <submittedName>
        <fullName evidence="3">Putative oxidoreductase</fullName>
    </submittedName>
</protein>
<gene>
    <name evidence="3" type="ORF">GOARA_050_00420</name>
</gene>
<keyword evidence="1" id="KW-0521">NADP</keyword>
<dbReference type="Gene3D" id="3.40.50.720">
    <property type="entry name" value="NAD(P)-binding Rossmann-like Domain"/>
    <property type="match status" value="1"/>
</dbReference>
<dbReference type="RefSeq" id="WP_007322055.1">
    <property type="nucleotide sequence ID" value="NZ_BAEE01000050.1"/>
</dbReference>
<dbReference type="InterPro" id="IPR036291">
    <property type="entry name" value="NAD(P)-bd_dom_sf"/>
</dbReference>
<dbReference type="InterPro" id="IPR011032">
    <property type="entry name" value="GroES-like_sf"/>
</dbReference>
<dbReference type="InterPro" id="IPR013149">
    <property type="entry name" value="ADH-like_C"/>
</dbReference>
<name>G7H2A5_9ACTN</name>
<dbReference type="InterPro" id="IPR013154">
    <property type="entry name" value="ADH-like_N"/>
</dbReference>
<reference evidence="3 4" key="1">
    <citation type="submission" date="2011-11" db="EMBL/GenBank/DDBJ databases">
        <title>Whole genome shotgun sequence of Gordonia araii NBRC 100433.</title>
        <authorList>
            <person name="Yoshida Y."/>
            <person name="Hosoyama A."/>
            <person name="Tsuchikane K."/>
            <person name="Katsumata H."/>
            <person name="Yamazaki S."/>
            <person name="Fujita N."/>
        </authorList>
    </citation>
    <scope>NUCLEOTIDE SEQUENCE [LARGE SCALE GENOMIC DNA]</scope>
    <source>
        <strain evidence="3 4">NBRC 100433</strain>
    </source>
</reference>
<dbReference type="InterPro" id="IPR051603">
    <property type="entry name" value="Zinc-ADH_QOR/CCCR"/>
</dbReference>
<keyword evidence="4" id="KW-1185">Reference proteome</keyword>
<dbReference type="Proteomes" id="UP000035088">
    <property type="component" value="Unassembled WGS sequence"/>
</dbReference>
<dbReference type="PANTHER" id="PTHR44154">
    <property type="entry name" value="QUINONE OXIDOREDUCTASE"/>
    <property type="match status" value="1"/>
</dbReference>
<evidence type="ECO:0000259" key="2">
    <source>
        <dbReference type="SMART" id="SM00829"/>
    </source>
</evidence>
<accession>G7H2A5</accession>
<evidence type="ECO:0000313" key="3">
    <source>
        <dbReference type="EMBL" id="GAB09980.1"/>
    </source>
</evidence>
<dbReference type="AlphaFoldDB" id="G7H2A5"/>
<dbReference type="Gene3D" id="3.90.180.10">
    <property type="entry name" value="Medium-chain alcohol dehydrogenases, catalytic domain"/>
    <property type="match status" value="1"/>
</dbReference>
<organism evidence="3 4">
    <name type="scientific">Gordonia araii NBRC 100433</name>
    <dbReference type="NCBI Taxonomy" id="1073574"/>
    <lineage>
        <taxon>Bacteria</taxon>
        <taxon>Bacillati</taxon>
        <taxon>Actinomycetota</taxon>
        <taxon>Actinomycetes</taxon>
        <taxon>Mycobacteriales</taxon>
        <taxon>Gordoniaceae</taxon>
        <taxon>Gordonia</taxon>
    </lineage>
</organism>
<proteinExistence type="predicted"/>
<evidence type="ECO:0000313" key="4">
    <source>
        <dbReference type="Proteomes" id="UP000035088"/>
    </source>
</evidence>
<dbReference type="STRING" id="1073574.GOARA_050_00420"/>
<dbReference type="EMBL" id="BAEE01000050">
    <property type="protein sequence ID" value="GAB09980.1"/>
    <property type="molecule type" value="Genomic_DNA"/>
</dbReference>